<feature type="region of interest" description="Disordered" evidence="1">
    <location>
        <begin position="58"/>
        <end position="93"/>
    </location>
</feature>
<reference evidence="2" key="1">
    <citation type="journal article" date="2019" name="Sci. Rep.">
        <title>Draft genome of Tanacetum cinerariifolium, the natural source of mosquito coil.</title>
        <authorList>
            <person name="Yamashiro T."/>
            <person name="Shiraishi A."/>
            <person name="Satake H."/>
            <person name="Nakayama K."/>
        </authorList>
    </citation>
    <scope>NUCLEOTIDE SEQUENCE</scope>
</reference>
<name>A0A6L2NNH8_TANCI</name>
<dbReference type="AlphaFoldDB" id="A0A6L2NNH8"/>
<evidence type="ECO:0000256" key="1">
    <source>
        <dbReference type="SAM" id="MobiDB-lite"/>
    </source>
</evidence>
<gene>
    <name evidence="2" type="ORF">Tci_059889</name>
</gene>
<accession>A0A6L2NNH8</accession>
<comment type="caution">
    <text evidence="2">The sequence shown here is derived from an EMBL/GenBank/DDBJ whole genome shotgun (WGS) entry which is preliminary data.</text>
</comment>
<evidence type="ECO:0000313" key="2">
    <source>
        <dbReference type="EMBL" id="GEU87911.1"/>
    </source>
</evidence>
<sequence>MLVIKIFSERKKTLGGSGCESFWEEGADFEVDVLRFHTCLTDILDFLEKLEWWFEQDVDDEEEKDEECEGSSETREKTLDDEEMFWNRDEELE</sequence>
<dbReference type="EMBL" id="BKCJ010009637">
    <property type="protein sequence ID" value="GEU87911.1"/>
    <property type="molecule type" value="Genomic_DNA"/>
</dbReference>
<protein>
    <submittedName>
        <fullName evidence="2">Uncharacterized protein</fullName>
    </submittedName>
</protein>
<feature type="compositionally biased region" description="Acidic residues" evidence="1">
    <location>
        <begin position="58"/>
        <end position="70"/>
    </location>
</feature>
<proteinExistence type="predicted"/>
<organism evidence="2">
    <name type="scientific">Tanacetum cinerariifolium</name>
    <name type="common">Dalmatian daisy</name>
    <name type="synonym">Chrysanthemum cinerariifolium</name>
    <dbReference type="NCBI Taxonomy" id="118510"/>
    <lineage>
        <taxon>Eukaryota</taxon>
        <taxon>Viridiplantae</taxon>
        <taxon>Streptophyta</taxon>
        <taxon>Embryophyta</taxon>
        <taxon>Tracheophyta</taxon>
        <taxon>Spermatophyta</taxon>
        <taxon>Magnoliopsida</taxon>
        <taxon>eudicotyledons</taxon>
        <taxon>Gunneridae</taxon>
        <taxon>Pentapetalae</taxon>
        <taxon>asterids</taxon>
        <taxon>campanulids</taxon>
        <taxon>Asterales</taxon>
        <taxon>Asteraceae</taxon>
        <taxon>Asteroideae</taxon>
        <taxon>Anthemideae</taxon>
        <taxon>Anthemidinae</taxon>
        <taxon>Tanacetum</taxon>
    </lineage>
</organism>